<dbReference type="EMBL" id="JBDFQZ010000011">
    <property type="protein sequence ID" value="KAK9678554.1"/>
    <property type="molecule type" value="Genomic_DNA"/>
</dbReference>
<feature type="region of interest" description="Disordered" evidence="1">
    <location>
        <begin position="1"/>
        <end position="27"/>
    </location>
</feature>
<gene>
    <name evidence="2" type="ORF">RND81_11G218900</name>
</gene>
<evidence type="ECO:0000313" key="2">
    <source>
        <dbReference type="EMBL" id="KAK9678554.1"/>
    </source>
</evidence>
<dbReference type="AlphaFoldDB" id="A0AAW1HRH8"/>
<reference evidence="2" key="1">
    <citation type="submission" date="2024-03" db="EMBL/GenBank/DDBJ databases">
        <title>WGS assembly of Saponaria officinalis var. Norfolk2.</title>
        <authorList>
            <person name="Jenkins J."/>
            <person name="Shu S."/>
            <person name="Grimwood J."/>
            <person name="Barry K."/>
            <person name="Goodstein D."/>
            <person name="Schmutz J."/>
            <person name="Leebens-Mack J."/>
            <person name="Osbourn A."/>
        </authorList>
    </citation>
    <scope>NUCLEOTIDE SEQUENCE [LARGE SCALE GENOMIC DNA]</scope>
    <source>
        <strain evidence="2">JIC</strain>
    </source>
</reference>
<protein>
    <submittedName>
        <fullName evidence="2">Uncharacterized protein</fullName>
    </submittedName>
</protein>
<keyword evidence="3" id="KW-1185">Reference proteome</keyword>
<dbReference type="NCBIfam" id="TIGR01571">
    <property type="entry name" value="A_thal_Cys_rich"/>
    <property type="match status" value="1"/>
</dbReference>
<dbReference type="Proteomes" id="UP001443914">
    <property type="component" value="Unassembled WGS sequence"/>
</dbReference>
<evidence type="ECO:0000313" key="3">
    <source>
        <dbReference type="Proteomes" id="UP001443914"/>
    </source>
</evidence>
<evidence type="ECO:0000256" key="1">
    <source>
        <dbReference type="SAM" id="MobiDB-lite"/>
    </source>
</evidence>
<accession>A0AAW1HRH8</accession>
<name>A0AAW1HRH8_SAPOF</name>
<organism evidence="2 3">
    <name type="scientific">Saponaria officinalis</name>
    <name type="common">Common soapwort</name>
    <name type="synonym">Lychnis saponaria</name>
    <dbReference type="NCBI Taxonomy" id="3572"/>
    <lineage>
        <taxon>Eukaryota</taxon>
        <taxon>Viridiplantae</taxon>
        <taxon>Streptophyta</taxon>
        <taxon>Embryophyta</taxon>
        <taxon>Tracheophyta</taxon>
        <taxon>Spermatophyta</taxon>
        <taxon>Magnoliopsida</taxon>
        <taxon>eudicotyledons</taxon>
        <taxon>Gunneridae</taxon>
        <taxon>Pentapetalae</taxon>
        <taxon>Caryophyllales</taxon>
        <taxon>Caryophyllaceae</taxon>
        <taxon>Caryophylleae</taxon>
        <taxon>Saponaria</taxon>
    </lineage>
</organism>
<dbReference type="InterPro" id="IPR006461">
    <property type="entry name" value="PLAC_motif_containing"/>
</dbReference>
<feature type="compositionally biased region" description="Polar residues" evidence="1">
    <location>
        <begin position="1"/>
        <end position="13"/>
    </location>
</feature>
<sequence>MLPSNENSGSNAPYDTRPFPRAPILGGQSTASYGNNSIGLGRIGSWSTGLFDCLDDPTNCIITALLPCYTFGQIAEIVNKGEPGCVASGVIEGAICVLTSPIHWLYPFI</sequence>
<proteinExistence type="predicted"/>
<comment type="caution">
    <text evidence="2">The sequence shown here is derived from an EMBL/GenBank/DDBJ whole genome shotgun (WGS) entry which is preliminary data.</text>
</comment>
<dbReference type="Pfam" id="PF04749">
    <property type="entry name" value="PLAC8"/>
    <property type="match status" value="1"/>
</dbReference>
<dbReference type="PANTHER" id="PTHR15907">
    <property type="entry name" value="DUF614 FAMILY PROTEIN-RELATED"/>
    <property type="match status" value="1"/>
</dbReference>